<evidence type="ECO:0000256" key="8">
    <source>
        <dbReference type="SAM" id="MobiDB-lite"/>
    </source>
</evidence>
<dbReference type="GO" id="GO:0005634">
    <property type="term" value="C:nucleus"/>
    <property type="evidence" value="ECO:0007669"/>
    <property type="project" value="TreeGrafter"/>
</dbReference>
<evidence type="ECO:0000256" key="1">
    <source>
        <dbReference type="ARBA" id="ARBA00022553"/>
    </source>
</evidence>
<evidence type="ECO:0000256" key="5">
    <source>
        <dbReference type="ARBA" id="ARBA00049598"/>
    </source>
</evidence>
<evidence type="ECO:0000256" key="2">
    <source>
        <dbReference type="ARBA" id="ARBA00022723"/>
    </source>
</evidence>
<dbReference type="GO" id="GO:0070761">
    <property type="term" value="C:pre-snoRNP complex"/>
    <property type="evidence" value="ECO:0007669"/>
    <property type="project" value="TreeGrafter"/>
</dbReference>
<proteinExistence type="inferred from homology"/>
<evidence type="ECO:0000313" key="11">
    <source>
        <dbReference type="Proteomes" id="UP000772434"/>
    </source>
</evidence>
<dbReference type="InterPro" id="IPR057721">
    <property type="entry name" value="BCD1_alpha/beta"/>
</dbReference>
<keyword evidence="4" id="KW-0862">Zinc</keyword>
<organism evidence="10 11">
    <name type="scientific">Rhodocollybia butyracea</name>
    <dbReference type="NCBI Taxonomy" id="206335"/>
    <lineage>
        <taxon>Eukaryota</taxon>
        <taxon>Fungi</taxon>
        <taxon>Dikarya</taxon>
        <taxon>Basidiomycota</taxon>
        <taxon>Agaricomycotina</taxon>
        <taxon>Agaricomycetes</taxon>
        <taxon>Agaricomycetidae</taxon>
        <taxon>Agaricales</taxon>
        <taxon>Marasmiineae</taxon>
        <taxon>Omphalotaceae</taxon>
        <taxon>Rhodocollybia</taxon>
    </lineage>
</organism>
<feature type="region of interest" description="Disordered" evidence="8">
    <location>
        <begin position="104"/>
        <end position="132"/>
    </location>
</feature>
<sequence>MTDILSVSYSVPASRVLCSVCNARYAIYTCPRCKLRTCSLPCSSSHKITTNCSGERDKAAFVTMRDYSWGTLMSDYTYLEEVGRKVGEWGEVIGKGSYATNQLGRGSARGMRGGRGGNFRGRGGGNSSHPKTKRDILKAQLEMYDISMDLLPVGMERRQYNQSMWDFKNQTALLTIEFKFHPPRDASGSNSKQASSFSLITHRNNLNMSLLSLIAIQIRDRRNLELKRSKGKQKADAKDQVPNSFFPIWLLELVEEISDAASSYSTEAHSPFDTLIRAPVSPISIPITGTRPKAVYNRIIPTQSLRNALRNTHFVEFPSLEIWPRGEFSGVVADQHAESQVQMERRNSGVGIGRAVPQMLVYEKGDLAPDDYHSGQDAQRRAKRRKVELKAGQKAISGLLGGYGSGSDEEVLSVQEETKEKDKDGLALLGGYAESDDEEVELADSDEEEQVELSPEALLELMKNTHGDKDWMDDSNQDERMDWGDKYSEEDEEEENVL</sequence>
<keyword evidence="2" id="KW-0479">Metal-binding</keyword>
<feature type="region of interest" description="Disordered" evidence="8">
    <location>
        <begin position="398"/>
        <end position="498"/>
    </location>
</feature>
<name>A0A9P5Q6R0_9AGAR</name>
<feature type="compositionally biased region" description="Basic and acidic residues" evidence="8">
    <location>
        <begin position="416"/>
        <end position="425"/>
    </location>
</feature>
<keyword evidence="3 7" id="KW-0863">Zinc-finger</keyword>
<dbReference type="AlphaFoldDB" id="A0A9P5Q6R0"/>
<keyword evidence="1" id="KW-0597">Phosphoprotein</keyword>
<evidence type="ECO:0000256" key="6">
    <source>
        <dbReference type="ARBA" id="ARBA00049654"/>
    </source>
</evidence>
<protein>
    <recommendedName>
        <fullName evidence="9">HIT-type domain-containing protein</fullName>
    </recommendedName>
</protein>
<dbReference type="GO" id="GO:0048254">
    <property type="term" value="P:snoRNA localization"/>
    <property type="evidence" value="ECO:0007669"/>
    <property type="project" value="TreeGrafter"/>
</dbReference>
<dbReference type="PANTHER" id="PTHR13483">
    <property type="entry name" value="BOX C_D SNORNA PROTEIN 1-RELATED"/>
    <property type="match status" value="1"/>
</dbReference>
<dbReference type="InterPro" id="IPR007529">
    <property type="entry name" value="Znf_HIT"/>
</dbReference>
<dbReference type="PROSITE" id="PS51083">
    <property type="entry name" value="ZF_HIT"/>
    <property type="match status" value="1"/>
</dbReference>
<reference evidence="10" key="1">
    <citation type="submission" date="2020-11" db="EMBL/GenBank/DDBJ databases">
        <authorList>
            <consortium name="DOE Joint Genome Institute"/>
            <person name="Ahrendt S."/>
            <person name="Riley R."/>
            <person name="Andreopoulos W."/>
            <person name="Labutti K."/>
            <person name="Pangilinan J."/>
            <person name="Ruiz-Duenas F.J."/>
            <person name="Barrasa J.M."/>
            <person name="Sanchez-Garcia M."/>
            <person name="Camarero S."/>
            <person name="Miyauchi S."/>
            <person name="Serrano A."/>
            <person name="Linde D."/>
            <person name="Babiker R."/>
            <person name="Drula E."/>
            <person name="Ayuso-Fernandez I."/>
            <person name="Pacheco R."/>
            <person name="Padilla G."/>
            <person name="Ferreira P."/>
            <person name="Barriuso J."/>
            <person name="Kellner H."/>
            <person name="Castanera R."/>
            <person name="Alfaro M."/>
            <person name="Ramirez L."/>
            <person name="Pisabarro A.G."/>
            <person name="Kuo A."/>
            <person name="Tritt A."/>
            <person name="Lipzen A."/>
            <person name="He G."/>
            <person name="Yan M."/>
            <person name="Ng V."/>
            <person name="Cullen D."/>
            <person name="Martin F."/>
            <person name="Rosso M.-N."/>
            <person name="Henrissat B."/>
            <person name="Hibbett D."/>
            <person name="Martinez A.T."/>
            <person name="Grigoriev I.V."/>
        </authorList>
    </citation>
    <scope>NUCLEOTIDE SEQUENCE</scope>
    <source>
        <strain evidence="10">AH 40177</strain>
    </source>
</reference>
<dbReference type="CDD" id="cd23023">
    <property type="entry name" value="zf-HIT_BCD1"/>
    <property type="match status" value="1"/>
</dbReference>
<evidence type="ECO:0000256" key="3">
    <source>
        <dbReference type="ARBA" id="ARBA00022771"/>
    </source>
</evidence>
<dbReference type="Proteomes" id="UP000772434">
    <property type="component" value="Unassembled WGS sequence"/>
</dbReference>
<dbReference type="Gene3D" id="3.30.60.190">
    <property type="match status" value="1"/>
</dbReference>
<comment type="caution">
    <text evidence="10">The sequence shown here is derived from an EMBL/GenBank/DDBJ whole genome shotgun (WGS) entry which is preliminary data.</text>
</comment>
<feature type="region of interest" description="Disordered" evidence="8">
    <location>
        <begin position="367"/>
        <end position="386"/>
    </location>
</feature>
<feature type="domain" description="HIT-type" evidence="9">
    <location>
        <begin position="18"/>
        <end position="52"/>
    </location>
</feature>
<dbReference type="Pfam" id="PF04438">
    <property type="entry name" value="zf-HIT"/>
    <property type="match status" value="1"/>
</dbReference>
<dbReference type="GO" id="GO:0000492">
    <property type="term" value="P:box C/D snoRNP assembly"/>
    <property type="evidence" value="ECO:0007669"/>
    <property type="project" value="TreeGrafter"/>
</dbReference>
<feature type="compositionally biased region" description="Acidic residues" evidence="8">
    <location>
        <begin position="488"/>
        <end position="498"/>
    </location>
</feature>
<keyword evidence="11" id="KW-1185">Reference proteome</keyword>
<evidence type="ECO:0000256" key="4">
    <source>
        <dbReference type="ARBA" id="ARBA00022833"/>
    </source>
</evidence>
<dbReference type="Pfam" id="PF25790">
    <property type="entry name" value="BCD1"/>
    <property type="match status" value="1"/>
</dbReference>
<dbReference type="SUPFAM" id="SSF144232">
    <property type="entry name" value="HIT/MYND zinc finger-like"/>
    <property type="match status" value="1"/>
</dbReference>
<feature type="compositionally biased region" description="Acidic residues" evidence="8">
    <location>
        <begin position="434"/>
        <end position="451"/>
    </location>
</feature>
<dbReference type="OrthoDB" id="272357at2759"/>
<evidence type="ECO:0000313" key="10">
    <source>
        <dbReference type="EMBL" id="KAF9076478.1"/>
    </source>
</evidence>
<dbReference type="InterPro" id="IPR051639">
    <property type="entry name" value="BCD1"/>
</dbReference>
<gene>
    <name evidence="10" type="ORF">BDP27DRAFT_1313405</name>
</gene>
<feature type="compositionally biased region" description="Gly residues" evidence="8">
    <location>
        <begin position="111"/>
        <end position="126"/>
    </location>
</feature>
<evidence type="ECO:0000256" key="7">
    <source>
        <dbReference type="PROSITE-ProRule" id="PRU00453"/>
    </source>
</evidence>
<evidence type="ECO:0000259" key="9">
    <source>
        <dbReference type="PROSITE" id="PS51083"/>
    </source>
</evidence>
<dbReference type="GO" id="GO:0008270">
    <property type="term" value="F:zinc ion binding"/>
    <property type="evidence" value="ECO:0007669"/>
    <property type="project" value="UniProtKB-UniRule"/>
</dbReference>
<dbReference type="EMBL" id="JADNRY010000006">
    <property type="protein sequence ID" value="KAF9076478.1"/>
    <property type="molecule type" value="Genomic_DNA"/>
</dbReference>
<dbReference type="GO" id="GO:0000463">
    <property type="term" value="P:maturation of LSU-rRNA from tricistronic rRNA transcript (SSU-rRNA, 5.8S rRNA, LSU-rRNA)"/>
    <property type="evidence" value="ECO:0007669"/>
    <property type="project" value="TreeGrafter"/>
</dbReference>
<dbReference type="PANTHER" id="PTHR13483:SF3">
    <property type="entry name" value="BOX C_D SNORNA PROTEIN 1"/>
    <property type="match status" value="1"/>
</dbReference>
<feature type="compositionally biased region" description="Basic and acidic residues" evidence="8">
    <location>
        <begin position="463"/>
        <end position="487"/>
    </location>
</feature>
<feature type="compositionally biased region" description="Basic and acidic residues" evidence="8">
    <location>
        <begin position="367"/>
        <end position="380"/>
    </location>
</feature>
<accession>A0A9P5Q6R0</accession>
<comment type="function">
    <text evidence="5">Required for box C/D snoRNAs accumulation involved in snoRNA processing, snoRNA transport to the nucleolus and ribosome biogenesis.</text>
</comment>
<comment type="similarity">
    <text evidence="6">Belongs to the BCD1 family.</text>
</comment>